<dbReference type="Gene3D" id="1.10.260.40">
    <property type="entry name" value="lambda repressor-like DNA-binding domains"/>
    <property type="match status" value="1"/>
</dbReference>
<keyword evidence="3" id="KW-1185">Reference proteome</keyword>
<dbReference type="Proteomes" id="UP000291469">
    <property type="component" value="Chromosome"/>
</dbReference>
<sequence length="131" mass="15170">MLARRIEPSEAVGARFAASRREPTRRAGSRPGRRTPPRRTTRGPRGEVRWWERPAPGGDEELWRAVIRCHEALQRRRWSVTELAWRLRLAGHPVARETLSKVLNGRQRTSWATVEQLARILDIDLPGREQP</sequence>
<evidence type="ECO:0000313" key="2">
    <source>
        <dbReference type="EMBL" id="QBI19014.1"/>
    </source>
</evidence>
<organism evidence="2 3">
    <name type="scientific">Egibacter rhizosphaerae</name>
    <dbReference type="NCBI Taxonomy" id="1670831"/>
    <lineage>
        <taxon>Bacteria</taxon>
        <taxon>Bacillati</taxon>
        <taxon>Actinomycetota</taxon>
        <taxon>Nitriliruptoria</taxon>
        <taxon>Egibacterales</taxon>
        <taxon>Egibacteraceae</taxon>
        <taxon>Egibacter</taxon>
    </lineage>
</organism>
<dbReference type="CDD" id="cd00093">
    <property type="entry name" value="HTH_XRE"/>
    <property type="match status" value="1"/>
</dbReference>
<feature type="region of interest" description="Disordered" evidence="1">
    <location>
        <begin position="1"/>
        <end position="51"/>
    </location>
</feature>
<dbReference type="KEGG" id="erz:ER308_05285"/>
<dbReference type="InterPro" id="IPR010982">
    <property type="entry name" value="Lambda_DNA-bd_dom_sf"/>
</dbReference>
<accession>A0A411YCR7</accession>
<feature type="compositionally biased region" description="Basic residues" evidence="1">
    <location>
        <begin position="27"/>
        <end position="42"/>
    </location>
</feature>
<dbReference type="EMBL" id="CP036402">
    <property type="protein sequence ID" value="QBI19014.1"/>
    <property type="molecule type" value="Genomic_DNA"/>
</dbReference>
<dbReference type="InterPro" id="IPR001387">
    <property type="entry name" value="Cro/C1-type_HTH"/>
</dbReference>
<reference evidence="2 3" key="1">
    <citation type="submission" date="2019-01" db="EMBL/GenBank/DDBJ databases">
        <title>Egibacter rhizosphaerae EGI 80759T.</title>
        <authorList>
            <person name="Chen D.-D."/>
            <person name="Tian Y."/>
            <person name="Jiao J.-Y."/>
            <person name="Zhang X.-T."/>
            <person name="Zhang Y.-G."/>
            <person name="Zhang Y."/>
            <person name="Xiao M."/>
            <person name="Shu W.-S."/>
            <person name="Li W.-J."/>
        </authorList>
    </citation>
    <scope>NUCLEOTIDE SEQUENCE [LARGE SCALE GENOMIC DNA]</scope>
    <source>
        <strain evidence="2 3">EGI 80759</strain>
    </source>
</reference>
<evidence type="ECO:0000313" key="3">
    <source>
        <dbReference type="Proteomes" id="UP000291469"/>
    </source>
</evidence>
<dbReference type="Pfam" id="PF13560">
    <property type="entry name" value="HTH_31"/>
    <property type="match status" value="1"/>
</dbReference>
<proteinExistence type="predicted"/>
<name>A0A411YCR7_9ACTN</name>
<dbReference type="GO" id="GO:0003677">
    <property type="term" value="F:DNA binding"/>
    <property type="evidence" value="ECO:0007669"/>
    <property type="project" value="InterPro"/>
</dbReference>
<dbReference type="RefSeq" id="WP_131154011.1">
    <property type="nucleotide sequence ID" value="NZ_CP036402.1"/>
</dbReference>
<gene>
    <name evidence="2" type="ORF">ER308_05285</name>
</gene>
<dbReference type="SUPFAM" id="SSF47413">
    <property type="entry name" value="lambda repressor-like DNA-binding domains"/>
    <property type="match status" value="1"/>
</dbReference>
<protein>
    <submittedName>
        <fullName evidence="2">XRE family transcriptional regulator</fullName>
    </submittedName>
</protein>
<dbReference type="AlphaFoldDB" id="A0A411YCR7"/>
<evidence type="ECO:0000256" key="1">
    <source>
        <dbReference type="SAM" id="MobiDB-lite"/>
    </source>
</evidence>